<organism evidence="1 2">
    <name type="scientific">Mycobacterium attenuatum</name>
    <dbReference type="NCBI Taxonomy" id="2341086"/>
    <lineage>
        <taxon>Bacteria</taxon>
        <taxon>Bacillati</taxon>
        <taxon>Actinomycetota</taxon>
        <taxon>Actinomycetes</taxon>
        <taxon>Mycobacteriales</taxon>
        <taxon>Mycobacteriaceae</taxon>
        <taxon>Mycobacterium</taxon>
    </lineage>
</organism>
<keyword evidence="2" id="KW-1185">Reference proteome</keyword>
<gene>
    <name evidence="1" type="ORF">LAUMK136_00366</name>
</gene>
<accession>A0A498PLF8</accession>
<dbReference type="Proteomes" id="UP000273307">
    <property type="component" value="Unassembled WGS sequence"/>
</dbReference>
<dbReference type="EMBL" id="UPHP01000004">
    <property type="protein sequence ID" value="VBA32983.1"/>
    <property type="molecule type" value="Genomic_DNA"/>
</dbReference>
<proteinExistence type="predicted"/>
<name>A0A498PLF8_9MYCO</name>
<protein>
    <submittedName>
        <fullName evidence="1">Uncharacterized protein</fullName>
    </submittedName>
</protein>
<evidence type="ECO:0000313" key="1">
    <source>
        <dbReference type="EMBL" id="VBA32983.1"/>
    </source>
</evidence>
<evidence type="ECO:0000313" key="2">
    <source>
        <dbReference type="Proteomes" id="UP000273307"/>
    </source>
</evidence>
<sequence>MIRNTISFQEVATIQGVTLSASAEIAELHDLIGGLRRCVTSLKSRYGDDPAMRRIVIDADRILTDIELLDTDVSELDLDRAGTQYSGEKIAIPDTDYDRDFWRDVDDEGVGGHSRY</sequence>
<dbReference type="AlphaFoldDB" id="A0A498PLF8"/>
<reference evidence="1 2" key="1">
    <citation type="submission" date="2018-09" db="EMBL/GenBank/DDBJ databases">
        <authorList>
            <person name="Tagini F."/>
        </authorList>
    </citation>
    <scope>NUCLEOTIDE SEQUENCE [LARGE SCALE GENOMIC DNA]</scope>
    <source>
        <strain evidence="1 2">MK136</strain>
    </source>
</reference>